<proteinExistence type="inferred from homology"/>
<dbReference type="NCBIfam" id="NF004064">
    <property type="entry name" value="PRK05578.1"/>
    <property type="match status" value="1"/>
</dbReference>
<dbReference type="PANTHER" id="PTHR11644">
    <property type="entry name" value="CYTIDINE DEAMINASE"/>
    <property type="match status" value="1"/>
</dbReference>
<evidence type="ECO:0000256" key="1">
    <source>
        <dbReference type="ARBA" id="ARBA00006576"/>
    </source>
</evidence>
<keyword evidence="4" id="KW-0862">Zinc</keyword>
<gene>
    <name evidence="6" type="primary">cdd</name>
    <name evidence="6" type="ORF">GCM10008106_27710</name>
</gene>
<evidence type="ECO:0000313" key="7">
    <source>
        <dbReference type="Proteomes" id="UP000642809"/>
    </source>
</evidence>
<reference evidence="6" key="1">
    <citation type="journal article" date="2014" name="Int. J. Syst. Evol. Microbiol.">
        <title>Complete genome sequence of Corynebacterium casei LMG S-19264T (=DSM 44701T), isolated from a smear-ripened cheese.</title>
        <authorList>
            <consortium name="US DOE Joint Genome Institute (JGI-PGF)"/>
            <person name="Walter F."/>
            <person name="Albersmeier A."/>
            <person name="Kalinowski J."/>
            <person name="Ruckert C."/>
        </authorList>
    </citation>
    <scope>NUCLEOTIDE SEQUENCE</scope>
    <source>
        <strain evidence="6">KCTC 23224</strain>
    </source>
</reference>
<feature type="domain" description="CMP/dCMP-type deaminase" evidence="5">
    <location>
        <begin position="10"/>
        <end position="147"/>
    </location>
</feature>
<comment type="caution">
    <text evidence="6">The sequence shown here is derived from an EMBL/GenBank/DDBJ whole genome shotgun (WGS) entry which is preliminary data.</text>
</comment>
<keyword evidence="3" id="KW-0378">Hydrolase</keyword>
<organism evidence="6 7">
    <name type="scientific">Mongoliitalea lutea</name>
    <dbReference type="NCBI Taxonomy" id="849756"/>
    <lineage>
        <taxon>Bacteria</taxon>
        <taxon>Pseudomonadati</taxon>
        <taxon>Bacteroidota</taxon>
        <taxon>Cytophagia</taxon>
        <taxon>Cytophagales</taxon>
        <taxon>Cyclobacteriaceae</taxon>
        <taxon>Mongoliitalea</taxon>
    </lineage>
</organism>
<dbReference type="InterPro" id="IPR016193">
    <property type="entry name" value="Cytidine_deaminase-like"/>
</dbReference>
<evidence type="ECO:0000256" key="4">
    <source>
        <dbReference type="ARBA" id="ARBA00022833"/>
    </source>
</evidence>
<dbReference type="GO" id="GO:0042802">
    <property type="term" value="F:identical protein binding"/>
    <property type="evidence" value="ECO:0007669"/>
    <property type="project" value="UniProtKB-ARBA"/>
</dbReference>
<dbReference type="PROSITE" id="PS00903">
    <property type="entry name" value="CYT_DCMP_DEAMINASES_1"/>
    <property type="match status" value="1"/>
</dbReference>
<dbReference type="GO" id="GO:0055086">
    <property type="term" value="P:nucleobase-containing small molecule metabolic process"/>
    <property type="evidence" value="ECO:0007669"/>
    <property type="project" value="UniProtKB-ARBA"/>
</dbReference>
<dbReference type="GO" id="GO:0005829">
    <property type="term" value="C:cytosol"/>
    <property type="evidence" value="ECO:0007669"/>
    <property type="project" value="TreeGrafter"/>
</dbReference>
<sequence length="149" mass="16504">MELDLSELSSVENTLIEKAKELMEKAYAPYSEFFVGASVLLENGEIFSANNQENVSFPVGVCAERAALAYAIGNFPDQAPVKIAIVAKKQGLDRLANVTPCGSCRQTINEYELKFKKPVEILILTPENTVLKAEGIENFLPFRFKDLND</sequence>
<dbReference type="InterPro" id="IPR002125">
    <property type="entry name" value="CMP_dCMP_dom"/>
</dbReference>
<dbReference type="GO" id="GO:0072527">
    <property type="term" value="P:pyrimidine-containing compound metabolic process"/>
    <property type="evidence" value="ECO:0007669"/>
    <property type="project" value="UniProtKB-ARBA"/>
</dbReference>
<dbReference type="Proteomes" id="UP000642809">
    <property type="component" value="Unassembled WGS sequence"/>
</dbReference>
<evidence type="ECO:0000256" key="3">
    <source>
        <dbReference type="ARBA" id="ARBA00022801"/>
    </source>
</evidence>
<evidence type="ECO:0000313" key="6">
    <source>
        <dbReference type="EMBL" id="GHB45198.1"/>
    </source>
</evidence>
<accession>A0A8J3CZS9</accession>
<dbReference type="InterPro" id="IPR016192">
    <property type="entry name" value="APOBEC/CMP_deaminase_Zn-bd"/>
</dbReference>
<comment type="similarity">
    <text evidence="1">Belongs to the cytidine and deoxycytidylate deaminase family.</text>
</comment>
<dbReference type="Pfam" id="PF00383">
    <property type="entry name" value="dCMP_cyt_deam_1"/>
    <property type="match status" value="1"/>
</dbReference>
<dbReference type="CDD" id="cd01283">
    <property type="entry name" value="cytidine_deaminase"/>
    <property type="match status" value="1"/>
</dbReference>
<dbReference type="InterPro" id="IPR050202">
    <property type="entry name" value="Cyt/Deoxycyt_deaminase"/>
</dbReference>
<keyword evidence="2" id="KW-0479">Metal-binding</keyword>
<dbReference type="Gene3D" id="3.40.140.10">
    <property type="entry name" value="Cytidine Deaminase, domain 2"/>
    <property type="match status" value="1"/>
</dbReference>
<dbReference type="AlphaFoldDB" id="A0A8J3CZS9"/>
<name>A0A8J3CZS9_9BACT</name>
<dbReference type="PROSITE" id="PS51747">
    <property type="entry name" value="CYT_DCMP_DEAMINASES_2"/>
    <property type="match status" value="1"/>
</dbReference>
<dbReference type="GO" id="GO:0008270">
    <property type="term" value="F:zinc ion binding"/>
    <property type="evidence" value="ECO:0007669"/>
    <property type="project" value="InterPro"/>
</dbReference>
<protein>
    <submittedName>
        <fullName evidence="6">Cytidine deaminase</fullName>
    </submittedName>
</protein>
<keyword evidence="7" id="KW-1185">Reference proteome</keyword>
<dbReference type="SUPFAM" id="SSF53927">
    <property type="entry name" value="Cytidine deaminase-like"/>
    <property type="match status" value="1"/>
</dbReference>
<reference evidence="6" key="2">
    <citation type="submission" date="2020-09" db="EMBL/GenBank/DDBJ databases">
        <authorList>
            <person name="Sun Q."/>
            <person name="Kim S."/>
        </authorList>
    </citation>
    <scope>NUCLEOTIDE SEQUENCE</scope>
    <source>
        <strain evidence="6">KCTC 23224</strain>
    </source>
</reference>
<dbReference type="EMBL" id="BMYF01000018">
    <property type="protein sequence ID" value="GHB45198.1"/>
    <property type="molecule type" value="Genomic_DNA"/>
</dbReference>
<evidence type="ECO:0000259" key="5">
    <source>
        <dbReference type="PROSITE" id="PS51747"/>
    </source>
</evidence>
<dbReference type="GO" id="GO:0004126">
    <property type="term" value="F:cytidine deaminase activity"/>
    <property type="evidence" value="ECO:0007669"/>
    <property type="project" value="UniProtKB-ARBA"/>
</dbReference>
<dbReference type="PANTHER" id="PTHR11644:SF2">
    <property type="entry name" value="CYTIDINE DEAMINASE"/>
    <property type="match status" value="1"/>
</dbReference>
<evidence type="ECO:0000256" key="2">
    <source>
        <dbReference type="ARBA" id="ARBA00022723"/>
    </source>
</evidence>